<keyword evidence="3" id="KW-0812">Transmembrane</keyword>
<name>B7FTH0_PHATC</name>
<dbReference type="InterPro" id="IPR051091">
    <property type="entry name" value="O-Glucosyltr/Glycosyltrsf_90"/>
</dbReference>
<protein>
    <recommendedName>
        <fullName evidence="4">Glycosyl transferase CAP10 domain-containing protein</fullName>
    </recommendedName>
</protein>
<dbReference type="EMBL" id="CM000607">
    <property type="protein sequence ID" value="EEC49815.1"/>
    <property type="molecule type" value="Genomic_DNA"/>
</dbReference>
<reference evidence="6" key="2">
    <citation type="submission" date="2008-08" db="EMBL/GenBank/DDBJ databases">
        <authorList>
            <consortium name="Diatom Consortium"/>
            <person name="Grigoriev I."/>
            <person name="Grimwood J."/>
            <person name="Kuo A."/>
            <person name="Otillar R.P."/>
            <person name="Salamov A."/>
            <person name="Detter J.C."/>
            <person name="Lindquist E."/>
            <person name="Shapiro H."/>
            <person name="Lucas S."/>
            <person name="Glavina del Rio T."/>
            <person name="Pitluck S."/>
            <person name="Rokhsar D."/>
            <person name="Bowler C."/>
        </authorList>
    </citation>
    <scope>GENOME REANNOTATION</scope>
    <source>
        <strain evidence="6">CCAP 1055/1</strain>
    </source>
</reference>
<evidence type="ECO:0000256" key="2">
    <source>
        <dbReference type="ARBA" id="ARBA00022679"/>
    </source>
</evidence>
<dbReference type="InterPro" id="IPR006598">
    <property type="entry name" value="CAP10"/>
</dbReference>
<accession>B7FTH0</accession>
<evidence type="ECO:0000256" key="3">
    <source>
        <dbReference type="SAM" id="Phobius"/>
    </source>
</evidence>
<dbReference type="SMART" id="SM00672">
    <property type="entry name" value="CAP10"/>
    <property type="match status" value="1"/>
</dbReference>
<evidence type="ECO:0000259" key="4">
    <source>
        <dbReference type="SMART" id="SM00672"/>
    </source>
</evidence>
<keyword evidence="3" id="KW-1133">Transmembrane helix</keyword>
<dbReference type="Proteomes" id="UP000000759">
    <property type="component" value="Chromosome 4"/>
</dbReference>
<dbReference type="PaxDb" id="2850-Phatr33648"/>
<reference evidence="5 6" key="1">
    <citation type="journal article" date="2008" name="Nature">
        <title>The Phaeodactylum genome reveals the evolutionary history of diatom genomes.</title>
        <authorList>
            <person name="Bowler C."/>
            <person name="Allen A.E."/>
            <person name="Badger J.H."/>
            <person name="Grimwood J."/>
            <person name="Jabbari K."/>
            <person name="Kuo A."/>
            <person name="Maheswari U."/>
            <person name="Martens C."/>
            <person name="Maumus F."/>
            <person name="Otillar R.P."/>
            <person name="Rayko E."/>
            <person name="Salamov A."/>
            <person name="Vandepoele K."/>
            <person name="Beszteri B."/>
            <person name="Gruber A."/>
            <person name="Heijde M."/>
            <person name="Katinka M."/>
            <person name="Mock T."/>
            <person name="Valentin K."/>
            <person name="Verret F."/>
            <person name="Berges J.A."/>
            <person name="Brownlee C."/>
            <person name="Cadoret J.P."/>
            <person name="Chiovitti A."/>
            <person name="Choi C.J."/>
            <person name="Coesel S."/>
            <person name="De Martino A."/>
            <person name="Detter J.C."/>
            <person name="Durkin C."/>
            <person name="Falciatore A."/>
            <person name="Fournet J."/>
            <person name="Haruta M."/>
            <person name="Huysman M.J."/>
            <person name="Jenkins B.D."/>
            <person name="Jiroutova K."/>
            <person name="Jorgensen R.E."/>
            <person name="Joubert Y."/>
            <person name="Kaplan A."/>
            <person name="Kroger N."/>
            <person name="Kroth P.G."/>
            <person name="La Roche J."/>
            <person name="Lindquist E."/>
            <person name="Lommer M."/>
            <person name="Martin-Jezequel V."/>
            <person name="Lopez P.J."/>
            <person name="Lucas S."/>
            <person name="Mangogna M."/>
            <person name="McGinnis K."/>
            <person name="Medlin L.K."/>
            <person name="Montsant A."/>
            <person name="Oudot-Le Secq M.P."/>
            <person name="Napoli C."/>
            <person name="Obornik M."/>
            <person name="Parker M.S."/>
            <person name="Petit J.L."/>
            <person name="Porcel B.M."/>
            <person name="Poulsen N."/>
            <person name="Robison M."/>
            <person name="Rychlewski L."/>
            <person name="Rynearson T.A."/>
            <person name="Schmutz J."/>
            <person name="Shapiro H."/>
            <person name="Siaut M."/>
            <person name="Stanley M."/>
            <person name="Sussman M.R."/>
            <person name="Taylor A.R."/>
            <person name="Vardi A."/>
            <person name="von Dassow P."/>
            <person name="Vyverman W."/>
            <person name="Willis A."/>
            <person name="Wyrwicz L.S."/>
            <person name="Rokhsar D.S."/>
            <person name="Weissenbach J."/>
            <person name="Armbrust E.V."/>
            <person name="Green B.R."/>
            <person name="Van de Peer Y."/>
            <person name="Grigoriev I.V."/>
        </authorList>
    </citation>
    <scope>NUCLEOTIDE SEQUENCE [LARGE SCALE GENOMIC DNA]</scope>
    <source>
        <strain evidence="5 6">CCAP 1055/1</strain>
    </source>
</reference>
<dbReference type="PANTHER" id="PTHR12203">
    <property type="entry name" value="KDEL LYS-ASP-GLU-LEU CONTAINING - RELATED"/>
    <property type="match status" value="1"/>
</dbReference>
<feature type="domain" description="Glycosyl transferase CAP10" evidence="4">
    <location>
        <begin position="348"/>
        <end position="558"/>
    </location>
</feature>
<dbReference type="HOGENOM" id="CLU_032266_0_0_1"/>
<gene>
    <name evidence="5" type="ORF">PHATRDRAFT_33648</name>
</gene>
<dbReference type="KEGG" id="pti:PHATRDRAFT_33648"/>
<dbReference type="GeneID" id="7197936"/>
<comment type="similarity">
    <text evidence="1">Belongs to the glycosyltransferase 90 family.</text>
</comment>
<evidence type="ECO:0000313" key="5">
    <source>
        <dbReference type="EMBL" id="EEC49815.1"/>
    </source>
</evidence>
<keyword evidence="6" id="KW-1185">Reference proteome</keyword>
<dbReference type="GO" id="GO:0016740">
    <property type="term" value="F:transferase activity"/>
    <property type="evidence" value="ECO:0007669"/>
    <property type="project" value="UniProtKB-KW"/>
</dbReference>
<evidence type="ECO:0000256" key="1">
    <source>
        <dbReference type="ARBA" id="ARBA00010118"/>
    </source>
</evidence>
<dbReference type="OrthoDB" id="206240at2759"/>
<dbReference type="Pfam" id="PF05686">
    <property type="entry name" value="Glyco_transf_90"/>
    <property type="match status" value="1"/>
</dbReference>
<keyword evidence="2" id="KW-0808">Transferase</keyword>
<sequence length="595" mass="67447">MEHALVTRTHGRYWTVRRLSGTSVLTFLLLIAVGLNIGRVRQLIIYEDLNVLAYLDIPLQVETTEDHFLFQRNAEELSMDEYPVKFNTLKSTDRLQNVTPSPLLTKTDGILSTEKGSVEAAIATKDGASTTVALSRPTDRTLRFPTVAERVRFYMSSWYEPPCSEVDLLQVVQHTGSKLNSEMGDTTIVTNGGNPVIEFGGHEKRVYPSFSLQRRMQSTNNSLSVVLRARAMAGGNVIFALDKTSLDVCQFGPQPKKILWQVYCPELRDKLLLPYLAANQTKLAGKAKSGDEKTLILAQVGDALATRVLNDLGEIRHQSPKPSVPHFKKVRSAWEDKDGRESLLNASPVACSTLQSRRTNHQNLEPIIWKMEIDRHYGAVHQITEVDIPWDQKRNVGVFRGATTGNVNQRLPMRERCLENQRCQLVLMYHNSSFVDAKFTNVLKQSKLPTEFDGITMTGSRFQLDKLLEFKVLIFLEGNDVSSGLKWGLYSNSVVLINKPSVSSWAMEELLEPWVHYVPLKDDLTDAETQIKWVIEHDREAKEIAIRGQLWIHDLLFDKHSERDNAAINQEILSRYEAHFRPGIEQENGQPNLEN</sequence>
<keyword evidence="3" id="KW-0472">Membrane</keyword>
<evidence type="ECO:0000313" key="6">
    <source>
        <dbReference type="Proteomes" id="UP000000759"/>
    </source>
</evidence>
<organism evidence="5 6">
    <name type="scientific">Phaeodactylum tricornutum (strain CCAP 1055/1)</name>
    <dbReference type="NCBI Taxonomy" id="556484"/>
    <lineage>
        <taxon>Eukaryota</taxon>
        <taxon>Sar</taxon>
        <taxon>Stramenopiles</taxon>
        <taxon>Ochrophyta</taxon>
        <taxon>Bacillariophyta</taxon>
        <taxon>Bacillariophyceae</taxon>
        <taxon>Bacillariophycidae</taxon>
        <taxon>Naviculales</taxon>
        <taxon>Phaeodactylaceae</taxon>
        <taxon>Phaeodactylum</taxon>
    </lineage>
</organism>
<dbReference type="AlphaFoldDB" id="B7FTH0"/>
<feature type="transmembrane region" description="Helical" evidence="3">
    <location>
        <begin position="20"/>
        <end position="38"/>
    </location>
</feature>
<dbReference type="PANTHER" id="PTHR12203:SF35">
    <property type="entry name" value="PROTEIN O-GLUCOSYLTRANSFERASE 1"/>
    <property type="match status" value="1"/>
</dbReference>
<dbReference type="eggNOG" id="KOG2458">
    <property type="taxonomic scope" value="Eukaryota"/>
</dbReference>
<dbReference type="RefSeq" id="XP_002178150.1">
    <property type="nucleotide sequence ID" value="XM_002178114.1"/>
</dbReference>
<dbReference type="InParanoid" id="B7FTH0"/>
<proteinExistence type="inferred from homology"/>